<dbReference type="InterPro" id="IPR051599">
    <property type="entry name" value="Cell_Envelope_Assoc"/>
</dbReference>
<dbReference type="PANTHER" id="PTHR30336">
    <property type="entry name" value="INNER MEMBRANE PROTEIN, PROBABLE PERMEASE"/>
    <property type="match status" value="1"/>
</dbReference>
<dbReference type="EMBL" id="JADINF010000051">
    <property type="protein sequence ID" value="MBO8423798.1"/>
    <property type="molecule type" value="Genomic_DNA"/>
</dbReference>
<dbReference type="InterPro" id="IPR003848">
    <property type="entry name" value="DUF218"/>
</dbReference>
<feature type="domain" description="DUF218" evidence="1">
    <location>
        <begin position="3"/>
        <end position="124"/>
    </location>
</feature>
<dbReference type="Pfam" id="PF02698">
    <property type="entry name" value="DUF218"/>
    <property type="match status" value="1"/>
</dbReference>
<gene>
    <name evidence="2" type="ORF">IAB16_02060</name>
</gene>
<dbReference type="CDD" id="cd06259">
    <property type="entry name" value="YdcF-like"/>
    <property type="match status" value="1"/>
</dbReference>
<evidence type="ECO:0000259" key="1">
    <source>
        <dbReference type="Pfam" id="PF02698"/>
    </source>
</evidence>
<dbReference type="GO" id="GO:0005886">
    <property type="term" value="C:plasma membrane"/>
    <property type="evidence" value="ECO:0007669"/>
    <property type="project" value="TreeGrafter"/>
</dbReference>
<comment type="caution">
    <text evidence="2">The sequence shown here is derived from an EMBL/GenBank/DDBJ whole genome shotgun (WGS) entry which is preliminary data.</text>
</comment>
<protein>
    <submittedName>
        <fullName evidence="2">YdcF family protein</fullName>
    </submittedName>
</protein>
<sequence length="142" mass="15601">MKALILLGNRMNDDGSLSEPTRKRLALAEERYLRGDIDLIIVSGGPANPAAGITEARAMKKALTARGIPAYAVAEEDDSLTTVQNAKYSVPLARAKGAEEIVLCSSREHIERPYLNPVRLFRRAMRKAGYAKSALEVFTDER</sequence>
<evidence type="ECO:0000313" key="2">
    <source>
        <dbReference type="EMBL" id="MBO8423798.1"/>
    </source>
</evidence>
<evidence type="ECO:0000313" key="3">
    <source>
        <dbReference type="Proteomes" id="UP000727857"/>
    </source>
</evidence>
<accession>A0A940DGJ7</accession>
<dbReference type="PANTHER" id="PTHR30336:SF4">
    <property type="entry name" value="ENVELOPE BIOGENESIS FACTOR ELYC"/>
    <property type="match status" value="1"/>
</dbReference>
<proteinExistence type="predicted"/>
<dbReference type="Proteomes" id="UP000727857">
    <property type="component" value="Unassembled WGS sequence"/>
</dbReference>
<reference evidence="2" key="2">
    <citation type="journal article" date="2021" name="PeerJ">
        <title>Extensive microbial diversity within the chicken gut microbiome revealed by metagenomics and culture.</title>
        <authorList>
            <person name="Gilroy R."/>
            <person name="Ravi A."/>
            <person name="Getino M."/>
            <person name="Pursley I."/>
            <person name="Horton D.L."/>
            <person name="Alikhan N.F."/>
            <person name="Baker D."/>
            <person name="Gharbi K."/>
            <person name="Hall N."/>
            <person name="Watson M."/>
            <person name="Adriaenssens E.M."/>
            <person name="Foster-Nyarko E."/>
            <person name="Jarju S."/>
            <person name="Secka A."/>
            <person name="Antonio M."/>
            <person name="Oren A."/>
            <person name="Chaudhuri R.R."/>
            <person name="La Ragione R."/>
            <person name="Hildebrand F."/>
            <person name="Pallen M.J."/>
        </authorList>
    </citation>
    <scope>NUCLEOTIDE SEQUENCE</scope>
    <source>
        <strain evidence="2">517</strain>
    </source>
</reference>
<reference evidence="2" key="1">
    <citation type="submission" date="2020-10" db="EMBL/GenBank/DDBJ databases">
        <authorList>
            <person name="Gilroy R."/>
        </authorList>
    </citation>
    <scope>NUCLEOTIDE SEQUENCE</scope>
    <source>
        <strain evidence="2">517</strain>
    </source>
</reference>
<dbReference type="AlphaFoldDB" id="A0A940DGJ7"/>
<dbReference type="Gene3D" id="3.40.50.620">
    <property type="entry name" value="HUPs"/>
    <property type="match status" value="1"/>
</dbReference>
<dbReference type="GO" id="GO:0000270">
    <property type="term" value="P:peptidoglycan metabolic process"/>
    <property type="evidence" value="ECO:0007669"/>
    <property type="project" value="TreeGrafter"/>
</dbReference>
<dbReference type="GO" id="GO:0043164">
    <property type="term" value="P:Gram-negative-bacterium-type cell wall biogenesis"/>
    <property type="evidence" value="ECO:0007669"/>
    <property type="project" value="TreeGrafter"/>
</dbReference>
<name>A0A940DGJ7_9FIRM</name>
<organism evidence="2 3">
    <name type="scientific">Candidatus Stercoripulliclostridium pullicola</name>
    <dbReference type="NCBI Taxonomy" id="2840953"/>
    <lineage>
        <taxon>Bacteria</taxon>
        <taxon>Bacillati</taxon>
        <taxon>Bacillota</taxon>
        <taxon>Clostridia</taxon>
        <taxon>Eubacteriales</taxon>
        <taxon>Candidatus Stercoripulliclostridium</taxon>
    </lineage>
</organism>
<dbReference type="InterPro" id="IPR014729">
    <property type="entry name" value="Rossmann-like_a/b/a_fold"/>
</dbReference>